<feature type="region of interest" description="Disordered" evidence="1">
    <location>
        <begin position="65"/>
        <end position="113"/>
    </location>
</feature>
<dbReference type="Proteomes" id="UP000075714">
    <property type="component" value="Unassembled WGS sequence"/>
</dbReference>
<name>A0A150GFA4_GONPE</name>
<feature type="compositionally biased region" description="Low complexity" evidence="1">
    <location>
        <begin position="77"/>
        <end position="96"/>
    </location>
</feature>
<gene>
    <name evidence="2" type="ORF">GPECTOR_29g34</name>
</gene>
<proteinExistence type="predicted"/>
<sequence length="170" mass="18294">MSRACFDSCDNSISSNGGGSGVQAAEAAIQKIPSAPPDCGRGSGASGASSSATMTAVTVVTAAAGAHARAAQHRESQQQQQQQQEQQQREQQLLQAPQVSWPAGARADEQDEARRDWWEGWDDAAAVVEAWERFEEAVSEREVGVHGNDLERAWFELLRGEWDALESVVA</sequence>
<dbReference type="EMBL" id="LSYV01000030">
    <property type="protein sequence ID" value="KXZ48255.1"/>
    <property type="molecule type" value="Genomic_DNA"/>
</dbReference>
<reference evidence="3" key="1">
    <citation type="journal article" date="2016" name="Nat. Commun.">
        <title>The Gonium pectorale genome demonstrates co-option of cell cycle regulation during the evolution of multicellularity.</title>
        <authorList>
            <person name="Hanschen E.R."/>
            <person name="Marriage T.N."/>
            <person name="Ferris P.J."/>
            <person name="Hamaji T."/>
            <person name="Toyoda A."/>
            <person name="Fujiyama A."/>
            <person name="Neme R."/>
            <person name="Noguchi H."/>
            <person name="Minakuchi Y."/>
            <person name="Suzuki M."/>
            <person name="Kawai-Toyooka H."/>
            <person name="Smith D.R."/>
            <person name="Sparks H."/>
            <person name="Anderson J."/>
            <person name="Bakaric R."/>
            <person name="Luria V."/>
            <person name="Karger A."/>
            <person name="Kirschner M.W."/>
            <person name="Durand P.M."/>
            <person name="Michod R.E."/>
            <person name="Nozaki H."/>
            <person name="Olson B.J."/>
        </authorList>
    </citation>
    <scope>NUCLEOTIDE SEQUENCE [LARGE SCALE GENOMIC DNA]</scope>
    <source>
        <strain evidence="3">NIES-2863</strain>
    </source>
</reference>
<feature type="region of interest" description="Disordered" evidence="1">
    <location>
        <begin position="1"/>
        <end position="49"/>
    </location>
</feature>
<protein>
    <submittedName>
        <fullName evidence="2">Uncharacterized protein</fullName>
    </submittedName>
</protein>
<dbReference type="AlphaFoldDB" id="A0A150GFA4"/>
<organism evidence="2 3">
    <name type="scientific">Gonium pectorale</name>
    <name type="common">Green alga</name>
    <dbReference type="NCBI Taxonomy" id="33097"/>
    <lineage>
        <taxon>Eukaryota</taxon>
        <taxon>Viridiplantae</taxon>
        <taxon>Chlorophyta</taxon>
        <taxon>core chlorophytes</taxon>
        <taxon>Chlorophyceae</taxon>
        <taxon>CS clade</taxon>
        <taxon>Chlamydomonadales</taxon>
        <taxon>Volvocaceae</taxon>
        <taxon>Gonium</taxon>
    </lineage>
</organism>
<keyword evidence="3" id="KW-1185">Reference proteome</keyword>
<evidence type="ECO:0000313" key="2">
    <source>
        <dbReference type="EMBL" id="KXZ48255.1"/>
    </source>
</evidence>
<accession>A0A150GFA4</accession>
<evidence type="ECO:0000256" key="1">
    <source>
        <dbReference type="SAM" id="MobiDB-lite"/>
    </source>
</evidence>
<evidence type="ECO:0000313" key="3">
    <source>
        <dbReference type="Proteomes" id="UP000075714"/>
    </source>
</evidence>
<comment type="caution">
    <text evidence="2">The sequence shown here is derived from an EMBL/GenBank/DDBJ whole genome shotgun (WGS) entry which is preliminary data.</text>
</comment>